<evidence type="ECO:0000256" key="1">
    <source>
        <dbReference type="SAM" id="SignalP"/>
    </source>
</evidence>
<accession>A0A7S0LEC8</accession>
<sequence length="220" mass="23345">MHNSSCSGLRLLMLLPSALAICMWPSTAALISVSTSPASRRAVFMDSSWRPQTVDPLGKAFGVPAARAKSYPLWLDLRSAENTFAQMVVLKLFYAVRRVIDEAGKALPAGAAVEGLLFDEARFDRADTIGQDLPIYLETANGLVNATTPGAEPTTLSAELRVPENVEELRAAQAMLEEPDSGGPAVSTVIALPADALLWSVALTGFSPSELECIEANEGA</sequence>
<organism evidence="2">
    <name type="scientific">Coccolithus braarudii</name>
    <dbReference type="NCBI Taxonomy" id="221442"/>
    <lineage>
        <taxon>Eukaryota</taxon>
        <taxon>Haptista</taxon>
        <taxon>Haptophyta</taxon>
        <taxon>Prymnesiophyceae</taxon>
        <taxon>Coccolithales</taxon>
        <taxon>Coccolithaceae</taxon>
        <taxon>Coccolithus</taxon>
    </lineage>
</organism>
<proteinExistence type="predicted"/>
<dbReference type="EMBL" id="HBEY01029069">
    <property type="protein sequence ID" value="CAD8610394.1"/>
    <property type="molecule type" value="Transcribed_RNA"/>
</dbReference>
<dbReference type="AlphaFoldDB" id="A0A7S0LEC8"/>
<evidence type="ECO:0000313" key="2">
    <source>
        <dbReference type="EMBL" id="CAD8610394.1"/>
    </source>
</evidence>
<feature type="signal peptide" evidence="1">
    <location>
        <begin position="1"/>
        <end position="20"/>
    </location>
</feature>
<reference evidence="2" key="1">
    <citation type="submission" date="2021-01" db="EMBL/GenBank/DDBJ databases">
        <authorList>
            <person name="Corre E."/>
            <person name="Pelletier E."/>
            <person name="Niang G."/>
            <person name="Scheremetjew M."/>
            <person name="Finn R."/>
            <person name="Kale V."/>
            <person name="Holt S."/>
            <person name="Cochrane G."/>
            <person name="Meng A."/>
            <person name="Brown T."/>
            <person name="Cohen L."/>
        </authorList>
    </citation>
    <scope>NUCLEOTIDE SEQUENCE</scope>
    <source>
        <strain evidence="2">PLY182g</strain>
    </source>
</reference>
<name>A0A7S0LEC8_9EUKA</name>
<gene>
    <name evidence="2" type="ORF">CPEL01642_LOCUS13772</name>
</gene>
<feature type="chain" id="PRO_5030558737" evidence="1">
    <location>
        <begin position="21"/>
        <end position="220"/>
    </location>
</feature>
<protein>
    <submittedName>
        <fullName evidence="2">Uncharacterized protein</fullName>
    </submittedName>
</protein>
<keyword evidence="1" id="KW-0732">Signal</keyword>